<gene>
    <name evidence="1" type="ORF">METZ01_LOCUS322081</name>
</gene>
<reference evidence="1" key="1">
    <citation type="submission" date="2018-05" db="EMBL/GenBank/DDBJ databases">
        <authorList>
            <person name="Lanie J.A."/>
            <person name="Ng W.-L."/>
            <person name="Kazmierczak K.M."/>
            <person name="Andrzejewski T.M."/>
            <person name="Davidsen T.M."/>
            <person name="Wayne K.J."/>
            <person name="Tettelin H."/>
            <person name="Glass J.I."/>
            <person name="Rusch D."/>
            <person name="Podicherti R."/>
            <person name="Tsui H.-C.T."/>
            <person name="Winkler M.E."/>
        </authorList>
    </citation>
    <scope>NUCLEOTIDE SEQUENCE</scope>
</reference>
<feature type="non-terminal residue" evidence="1">
    <location>
        <position position="167"/>
    </location>
</feature>
<dbReference type="EMBL" id="UINC01105355">
    <property type="protein sequence ID" value="SVC69227.1"/>
    <property type="molecule type" value="Genomic_DNA"/>
</dbReference>
<dbReference type="AlphaFoldDB" id="A0A382P8T1"/>
<sequence>MINLNDFRKNIYHNYGVKECPHYSEDGVIKKIFYEIGLENKPFTIEFGETRSLGTTTRAFRIGYLARAAYFVGNIDFYSKILNIFDVLKTTLLTRNIKYLKFLMNMPFIFFVKPENIVDLFDKILAKERINRNNIDILTIDIDSYDYYCVKKLLEHEYKPRLFIVEY</sequence>
<evidence type="ECO:0000313" key="1">
    <source>
        <dbReference type="EMBL" id="SVC69227.1"/>
    </source>
</evidence>
<protein>
    <submittedName>
        <fullName evidence="1">Uncharacterized protein</fullName>
    </submittedName>
</protein>
<proteinExistence type="predicted"/>
<organism evidence="1">
    <name type="scientific">marine metagenome</name>
    <dbReference type="NCBI Taxonomy" id="408172"/>
    <lineage>
        <taxon>unclassified sequences</taxon>
        <taxon>metagenomes</taxon>
        <taxon>ecological metagenomes</taxon>
    </lineage>
</organism>
<accession>A0A382P8T1</accession>
<name>A0A382P8T1_9ZZZZ</name>